<name>G8YBI9_PICSO</name>
<dbReference type="eggNOG" id="ENOG502RZK4">
    <property type="taxonomic scope" value="Eukaryota"/>
</dbReference>
<dbReference type="EMBL" id="FO082050">
    <property type="protein sequence ID" value="CCE82320.1"/>
    <property type="molecule type" value="Genomic_DNA"/>
</dbReference>
<dbReference type="SMART" id="SM00397">
    <property type="entry name" value="t_SNARE"/>
    <property type="match status" value="1"/>
</dbReference>
<dbReference type="InterPro" id="IPR000727">
    <property type="entry name" value="T_SNARE_dom"/>
</dbReference>
<accession>G8YBI9</accession>
<evidence type="ECO:0000256" key="1">
    <source>
        <dbReference type="SAM" id="Phobius"/>
    </source>
</evidence>
<feature type="domain" description="T-SNARE coiled-coil homology" evidence="2">
    <location>
        <begin position="171"/>
        <end position="233"/>
    </location>
</feature>
<proteinExistence type="predicted"/>
<dbReference type="Proteomes" id="UP000005222">
    <property type="component" value="Chromosome J"/>
</dbReference>
<organism evidence="3 4">
    <name type="scientific">Pichia sorbitophila (strain ATCC MYA-4447 / BCRC 22081 / CBS 7064 / NBRC 10061 / NRRL Y-12695)</name>
    <name type="common">Hybrid yeast</name>
    <dbReference type="NCBI Taxonomy" id="559304"/>
    <lineage>
        <taxon>Eukaryota</taxon>
        <taxon>Fungi</taxon>
        <taxon>Dikarya</taxon>
        <taxon>Ascomycota</taxon>
        <taxon>Saccharomycotina</taxon>
        <taxon>Pichiomycetes</taxon>
        <taxon>Debaryomycetaceae</taxon>
        <taxon>Millerozyma</taxon>
    </lineage>
</organism>
<dbReference type="InParanoid" id="G8YBI9"/>
<keyword evidence="4" id="KW-1185">Reference proteome</keyword>
<dbReference type="GO" id="GO:0000149">
    <property type="term" value="F:SNARE binding"/>
    <property type="evidence" value="ECO:0007669"/>
    <property type="project" value="TreeGrafter"/>
</dbReference>
<dbReference type="PANTHER" id="PTHR19957">
    <property type="entry name" value="SYNTAXIN"/>
    <property type="match status" value="1"/>
</dbReference>
<keyword evidence="1" id="KW-0472">Membrane</keyword>
<dbReference type="CDD" id="cd15859">
    <property type="entry name" value="SNARE_SYN8"/>
    <property type="match status" value="1"/>
</dbReference>
<dbReference type="InterPro" id="IPR045242">
    <property type="entry name" value="Syntaxin"/>
</dbReference>
<dbReference type="OrthoDB" id="244190at2759"/>
<dbReference type="Gene3D" id="1.20.5.110">
    <property type="match status" value="1"/>
</dbReference>
<dbReference type="SUPFAM" id="SSF58038">
    <property type="entry name" value="SNARE fusion complex"/>
    <property type="match status" value="1"/>
</dbReference>
<dbReference type="PROSITE" id="PS50192">
    <property type="entry name" value="T_SNARE"/>
    <property type="match status" value="1"/>
</dbReference>
<dbReference type="FunCoup" id="G8YBI9">
    <property type="interactions" value="107"/>
</dbReference>
<dbReference type="OMA" id="FLERNDD"/>
<evidence type="ECO:0000313" key="3">
    <source>
        <dbReference type="EMBL" id="CCE82320.1"/>
    </source>
</evidence>
<dbReference type="GO" id="GO:0005484">
    <property type="term" value="F:SNAP receptor activity"/>
    <property type="evidence" value="ECO:0007669"/>
    <property type="project" value="TreeGrafter"/>
</dbReference>
<dbReference type="PANTHER" id="PTHR19957:SF423">
    <property type="entry name" value="SYNTAXIN-8-RELATED"/>
    <property type="match status" value="1"/>
</dbReference>
<feature type="transmembrane region" description="Helical" evidence="1">
    <location>
        <begin position="241"/>
        <end position="260"/>
    </location>
</feature>
<gene>
    <name evidence="3" type="primary">Piso0_002040</name>
    <name evidence="3" type="ORF">GNLVRS01_PISO0J03353g</name>
</gene>
<sequence>MHHLNDIRTLVSKAEIYIENLDSIIEERDRLVNVLKLAPSPNDNLDLINSLGKNVQYLEYIQNDLIEYSKDEEADANAYKILSDSLKSLQERYEESRKRLEGDTYVDVNDYKFEPKELPPITAPAKSVRFKDEVEALEVETPVSSFKPYRDDESVNSLESQTNPQLFVSHQQVLMDQDRDVDSLHESVRRQHAMGLDINSEIDDHIIILSDLERGVEISQDALRRAGGHLKSFRQKCRENGSLVTIIVLVLILIVLLVVLN</sequence>
<protein>
    <submittedName>
        <fullName evidence="3">Piso0_002040 protein</fullName>
    </submittedName>
</protein>
<reference evidence="3 4" key="1">
    <citation type="journal article" date="2012" name="G3 (Bethesda)">
        <title>Pichia sorbitophila, an interspecies yeast hybrid reveals early steps of genome resolution following polyploidization.</title>
        <authorList>
            <person name="Leh Louis V."/>
            <person name="Despons L."/>
            <person name="Friedrich A."/>
            <person name="Martin T."/>
            <person name="Durrens P."/>
            <person name="Casaregola S."/>
            <person name="Neuveglise C."/>
            <person name="Fairhead C."/>
            <person name="Marck C."/>
            <person name="Cruz J.A."/>
            <person name="Straub M.L."/>
            <person name="Kugler V."/>
            <person name="Sacerdot C."/>
            <person name="Uzunov Z."/>
            <person name="Thierry A."/>
            <person name="Weiss S."/>
            <person name="Bleykasten C."/>
            <person name="De Montigny J."/>
            <person name="Jacques N."/>
            <person name="Jung P."/>
            <person name="Lemaire M."/>
            <person name="Mallet S."/>
            <person name="Morel G."/>
            <person name="Richard G.F."/>
            <person name="Sarkar A."/>
            <person name="Savel G."/>
            <person name="Schacherer J."/>
            <person name="Seret M.L."/>
            <person name="Talla E."/>
            <person name="Samson G."/>
            <person name="Jubin C."/>
            <person name="Poulain J."/>
            <person name="Vacherie B."/>
            <person name="Barbe V."/>
            <person name="Pelletier E."/>
            <person name="Sherman D.J."/>
            <person name="Westhof E."/>
            <person name="Weissenbach J."/>
            <person name="Baret P.V."/>
            <person name="Wincker P."/>
            <person name="Gaillardin C."/>
            <person name="Dujon B."/>
            <person name="Souciet J.L."/>
        </authorList>
    </citation>
    <scope>NUCLEOTIDE SEQUENCE [LARGE SCALE GENOMIC DNA]</scope>
    <source>
        <strain evidence="4">ATCC MYA-4447 / BCRC 22081 / CBS 7064 / NBRC 10061 / NRRL Y-12695</strain>
    </source>
</reference>
<dbReference type="HOGENOM" id="CLU_053570_2_1_1"/>
<keyword evidence="1" id="KW-1133">Transmembrane helix</keyword>
<evidence type="ECO:0000259" key="2">
    <source>
        <dbReference type="PROSITE" id="PS50192"/>
    </source>
</evidence>
<dbReference type="GO" id="GO:0031201">
    <property type="term" value="C:SNARE complex"/>
    <property type="evidence" value="ECO:0007669"/>
    <property type="project" value="TreeGrafter"/>
</dbReference>
<dbReference type="GO" id="GO:0012505">
    <property type="term" value="C:endomembrane system"/>
    <property type="evidence" value="ECO:0007669"/>
    <property type="project" value="TreeGrafter"/>
</dbReference>
<keyword evidence="1" id="KW-0812">Transmembrane</keyword>
<dbReference type="GO" id="GO:0006906">
    <property type="term" value="P:vesicle fusion"/>
    <property type="evidence" value="ECO:0007669"/>
    <property type="project" value="TreeGrafter"/>
</dbReference>
<dbReference type="GO" id="GO:0006886">
    <property type="term" value="P:intracellular protein transport"/>
    <property type="evidence" value="ECO:0007669"/>
    <property type="project" value="TreeGrafter"/>
</dbReference>
<dbReference type="AlphaFoldDB" id="G8YBI9"/>
<dbReference type="STRING" id="559304.G8YBI9"/>
<dbReference type="GO" id="GO:0048278">
    <property type="term" value="P:vesicle docking"/>
    <property type="evidence" value="ECO:0007669"/>
    <property type="project" value="TreeGrafter"/>
</dbReference>
<evidence type="ECO:0000313" key="4">
    <source>
        <dbReference type="Proteomes" id="UP000005222"/>
    </source>
</evidence>